<proteinExistence type="predicted"/>
<evidence type="ECO:0000313" key="1">
    <source>
        <dbReference type="EMBL" id="AUD06427.1"/>
    </source>
</evidence>
<evidence type="ECO:0000313" key="2">
    <source>
        <dbReference type="Proteomes" id="UP000232883"/>
    </source>
</evidence>
<accession>A0A2K8Z980</accession>
<gene>
    <name evidence="1" type="ORF">CWM47_34070</name>
</gene>
<reference evidence="1 2" key="1">
    <citation type="submission" date="2017-11" db="EMBL/GenBank/DDBJ databases">
        <title>Taxonomic description and genome sequences of Spirosoma HA7 sp. nov., isolated from pollen microhabitat of Corylus avellana.</title>
        <authorList>
            <person name="Ambika Manirajan B."/>
            <person name="Suarez C."/>
            <person name="Ratering S."/>
            <person name="Geissler-Plaum R."/>
            <person name="Cardinale M."/>
            <person name="Sylvia S."/>
        </authorList>
    </citation>
    <scope>NUCLEOTIDE SEQUENCE [LARGE SCALE GENOMIC DNA]</scope>
    <source>
        <strain evidence="1 2">HA7</strain>
    </source>
</reference>
<dbReference type="KEGG" id="spir:CWM47_34070"/>
<dbReference type="EMBL" id="CP025096">
    <property type="protein sequence ID" value="AUD06427.1"/>
    <property type="molecule type" value="Genomic_DNA"/>
</dbReference>
<dbReference type="RefSeq" id="WP_100992972.1">
    <property type="nucleotide sequence ID" value="NZ_CP025096.1"/>
</dbReference>
<sequence>MQTTLDLYTDYLLSSFGQTTATGLSRLTDGAVGHDAVTDLLNRLQGDNRMLGQHVKPLIRQIQEPDGVLLTDDSIAHKPHSDENGLAS</sequence>
<dbReference type="OrthoDB" id="886311at2"/>
<evidence type="ECO:0008006" key="3">
    <source>
        <dbReference type="Google" id="ProtNLM"/>
    </source>
</evidence>
<dbReference type="AlphaFoldDB" id="A0A2K8Z980"/>
<organism evidence="1 2">
    <name type="scientific">Spirosoma pollinicola</name>
    <dbReference type="NCBI Taxonomy" id="2057025"/>
    <lineage>
        <taxon>Bacteria</taxon>
        <taxon>Pseudomonadati</taxon>
        <taxon>Bacteroidota</taxon>
        <taxon>Cytophagia</taxon>
        <taxon>Cytophagales</taxon>
        <taxon>Cytophagaceae</taxon>
        <taxon>Spirosoma</taxon>
    </lineage>
</organism>
<protein>
    <recommendedName>
        <fullName evidence="3">Transposase IS701-like DDE domain-containing protein</fullName>
    </recommendedName>
</protein>
<name>A0A2K8Z980_9BACT</name>
<keyword evidence="2" id="KW-1185">Reference proteome</keyword>
<dbReference type="Proteomes" id="UP000232883">
    <property type="component" value="Chromosome"/>
</dbReference>